<name>A0A377ARB9_ECOLX</name>
<dbReference type="EMBL" id="UGED01000005">
    <property type="protein sequence ID" value="STL27581.1"/>
    <property type="molecule type" value="Genomic_DNA"/>
</dbReference>
<organism evidence="3 4">
    <name type="scientific">Escherichia coli</name>
    <dbReference type="NCBI Taxonomy" id="562"/>
    <lineage>
        <taxon>Bacteria</taxon>
        <taxon>Pseudomonadati</taxon>
        <taxon>Pseudomonadota</taxon>
        <taxon>Gammaproteobacteria</taxon>
        <taxon>Enterobacterales</taxon>
        <taxon>Enterobacteriaceae</taxon>
        <taxon>Escherichia</taxon>
    </lineage>
</organism>
<accession>A0A377ARB9</accession>
<evidence type="ECO:0000256" key="1">
    <source>
        <dbReference type="ARBA" id="ARBA00001947"/>
    </source>
</evidence>
<dbReference type="InterPro" id="IPR011059">
    <property type="entry name" value="Metal-dep_hydrolase_composite"/>
</dbReference>
<proteinExistence type="predicted"/>
<gene>
    <name evidence="3" type="primary">iadA_2</name>
    <name evidence="3" type="ORF">NCTC9962_01601</name>
</gene>
<dbReference type="InterPro" id="IPR010229">
    <property type="entry name" value="Pept_M38_dipep"/>
</dbReference>
<feature type="domain" description="Amidohydrolase-related" evidence="2">
    <location>
        <begin position="133"/>
        <end position="243"/>
    </location>
</feature>
<dbReference type="InterPro" id="IPR006680">
    <property type="entry name" value="Amidohydro-rel"/>
</dbReference>
<dbReference type="NCBIfam" id="TIGR01975">
    <property type="entry name" value="isoAsp_dipep"/>
    <property type="match status" value="1"/>
</dbReference>
<evidence type="ECO:0000259" key="2">
    <source>
        <dbReference type="Pfam" id="PF01979"/>
    </source>
</evidence>
<dbReference type="Gene3D" id="3.20.20.140">
    <property type="entry name" value="Metal-dependent hydrolases"/>
    <property type="match status" value="1"/>
</dbReference>
<dbReference type="Proteomes" id="UP000254052">
    <property type="component" value="Unassembled WGS sequence"/>
</dbReference>
<dbReference type="Pfam" id="PF01979">
    <property type="entry name" value="Amidohydro_1"/>
    <property type="match status" value="1"/>
</dbReference>
<dbReference type="PANTHER" id="PTHR11647">
    <property type="entry name" value="HYDRANTOINASE/DIHYDROPYRIMIDINASE FAMILY MEMBER"/>
    <property type="match status" value="1"/>
</dbReference>
<dbReference type="AlphaFoldDB" id="A0A377ARB9"/>
<reference evidence="3 4" key="1">
    <citation type="submission" date="2018-06" db="EMBL/GenBank/DDBJ databases">
        <authorList>
            <consortium name="Pathogen Informatics"/>
            <person name="Doyle S."/>
        </authorList>
    </citation>
    <scope>NUCLEOTIDE SEQUENCE [LARGE SCALE GENOMIC DNA]</scope>
    <source>
        <strain evidence="3 4">NCTC9962</strain>
    </source>
</reference>
<dbReference type="PANTHER" id="PTHR11647:SF1">
    <property type="entry name" value="COLLAPSIN RESPONSE MEDIATOR PROTEIN"/>
    <property type="match status" value="1"/>
</dbReference>
<dbReference type="GO" id="GO:0016810">
    <property type="term" value="F:hydrolase activity, acting on carbon-nitrogen (but not peptide) bonds"/>
    <property type="evidence" value="ECO:0007669"/>
    <property type="project" value="InterPro"/>
</dbReference>
<protein>
    <submittedName>
        <fullName evidence="3">Isoaspartyl dipeptidase</fullName>
        <ecNumber evidence="3">3.4.19.-</ecNumber>
    </submittedName>
</protein>
<evidence type="ECO:0000313" key="4">
    <source>
        <dbReference type="Proteomes" id="UP000254052"/>
    </source>
</evidence>
<keyword evidence="3" id="KW-0378">Hydrolase</keyword>
<dbReference type="InterPro" id="IPR032466">
    <property type="entry name" value="Metal_Hydrolase"/>
</dbReference>
<comment type="cofactor">
    <cofactor evidence="1">
        <name>Zn(2+)</name>
        <dbReference type="ChEBI" id="CHEBI:29105"/>
    </cofactor>
</comment>
<dbReference type="GO" id="GO:0008798">
    <property type="term" value="F:beta-aspartyl-peptidase activity"/>
    <property type="evidence" value="ECO:0007669"/>
    <property type="project" value="InterPro"/>
</dbReference>
<dbReference type="EC" id="3.4.19.-" evidence="3"/>
<dbReference type="SUPFAM" id="SSF51556">
    <property type="entry name" value="Metallo-dependent hydrolases"/>
    <property type="match status" value="1"/>
</dbReference>
<sequence>MLTGAYHVPSRTITGSVEKDVAIIDRVIGVKCAISDHRSAAPDVYHLANMAAESRVGGLLGGKPGVTVFHMGDSKKALQPVYDLLENCDVPISKLLPTHVNRNVPLFEQALEFARKGGTIDITSSIDEPVAPAEGIARAVQAGIPLARVTLSSDGNGSQPFFDDEGNLTHIGVAGFETLLETVQVLVKDYDFSISDALRPLTSSVAGFLNLTGKGEILPGNDADLLVMTPELRIEQVYARGKLMVKDGKACVKGTFETA</sequence>
<dbReference type="InterPro" id="IPR050378">
    <property type="entry name" value="Metallo-dep_Hydrolases_sf"/>
</dbReference>
<evidence type="ECO:0000313" key="3">
    <source>
        <dbReference type="EMBL" id="STL27581.1"/>
    </source>
</evidence>
<dbReference type="SUPFAM" id="SSF51338">
    <property type="entry name" value="Composite domain of metallo-dependent hydrolases"/>
    <property type="match status" value="1"/>
</dbReference>